<proteinExistence type="predicted"/>
<protein>
    <submittedName>
        <fullName evidence="1">Uncharacterized protein</fullName>
    </submittedName>
</protein>
<organism evidence="1 2">
    <name type="scientific">Ilex paraguariensis</name>
    <name type="common">yerba mate</name>
    <dbReference type="NCBI Taxonomy" id="185542"/>
    <lineage>
        <taxon>Eukaryota</taxon>
        <taxon>Viridiplantae</taxon>
        <taxon>Streptophyta</taxon>
        <taxon>Embryophyta</taxon>
        <taxon>Tracheophyta</taxon>
        <taxon>Spermatophyta</taxon>
        <taxon>Magnoliopsida</taxon>
        <taxon>eudicotyledons</taxon>
        <taxon>Gunneridae</taxon>
        <taxon>Pentapetalae</taxon>
        <taxon>asterids</taxon>
        <taxon>campanulids</taxon>
        <taxon>Aquifoliales</taxon>
        <taxon>Aquifoliaceae</taxon>
        <taxon>Ilex</taxon>
    </lineage>
</organism>
<name>A0ABC8U502_9AQUA</name>
<reference evidence="1 2" key="1">
    <citation type="submission" date="2024-02" db="EMBL/GenBank/DDBJ databases">
        <authorList>
            <person name="Vignale AGUSTIN F."/>
            <person name="Sosa J E."/>
            <person name="Modenutti C."/>
        </authorList>
    </citation>
    <scope>NUCLEOTIDE SEQUENCE [LARGE SCALE GENOMIC DNA]</scope>
</reference>
<evidence type="ECO:0000313" key="1">
    <source>
        <dbReference type="EMBL" id="CAK9176830.1"/>
    </source>
</evidence>
<dbReference type="AlphaFoldDB" id="A0ABC8U502"/>
<keyword evidence="2" id="KW-1185">Reference proteome</keyword>
<sequence length="51" mass="5156">MGSKALEGGSTGERVIGREVGEIGREAGETGLGGVSVRSVLVLQMGTHSDK</sequence>
<dbReference type="EMBL" id="CAUOFW020006924">
    <property type="protein sequence ID" value="CAK9176830.1"/>
    <property type="molecule type" value="Genomic_DNA"/>
</dbReference>
<feature type="non-terminal residue" evidence="1">
    <location>
        <position position="51"/>
    </location>
</feature>
<accession>A0ABC8U502</accession>
<gene>
    <name evidence="1" type="ORF">ILEXP_LOCUS46697</name>
</gene>
<comment type="caution">
    <text evidence="1">The sequence shown here is derived from an EMBL/GenBank/DDBJ whole genome shotgun (WGS) entry which is preliminary data.</text>
</comment>
<dbReference type="Proteomes" id="UP001642360">
    <property type="component" value="Unassembled WGS sequence"/>
</dbReference>
<evidence type="ECO:0000313" key="2">
    <source>
        <dbReference type="Proteomes" id="UP001642360"/>
    </source>
</evidence>